<dbReference type="Proteomes" id="UP001372338">
    <property type="component" value="Unassembled WGS sequence"/>
</dbReference>
<protein>
    <submittedName>
        <fullName evidence="1">Uncharacterized protein</fullName>
    </submittedName>
</protein>
<organism evidence="1 2">
    <name type="scientific">Crotalaria pallida</name>
    <name type="common">Smooth rattlebox</name>
    <name type="synonym">Crotalaria striata</name>
    <dbReference type="NCBI Taxonomy" id="3830"/>
    <lineage>
        <taxon>Eukaryota</taxon>
        <taxon>Viridiplantae</taxon>
        <taxon>Streptophyta</taxon>
        <taxon>Embryophyta</taxon>
        <taxon>Tracheophyta</taxon>
        <taxon>Spermatophyta</taxon>
        <taxon>Magnoliopsida</taxon>
        <taxon>eudicotyledons</taxon>
        <taxon>Gunneridae</taxon>
        <taxon>Pentapetalae</taxon>
        <taxon>rosids</taxon>
        <taxon>fabids</taxon>
        <taxon>Fabales</taxon>
        <taxon>Fabaceae</taxon>
        <taxon>Papilionoideae</taxon>
        <taxon>50 kb inversion clade</taxon>
        <taxon>genistoids sensu lato</taxon>
        <taxon>core genistoids</taxon>
        <taxon>Crotalarieae</taxon>
        <taxon>Crotalaria</taxon>
    </lineage>
</organism>
<evidence type="ECO:0000313" key="2">
    <source>
        <dbReference type="Proteomes" id="UP001372338"/>
    </source>
</evidence>
<sequence length="138" mass="15330">MPSGLTLVVAWLSSKIINQRRDFDVGLWIHIIQLDYPSDKVHGVITNPDEYPMPPNMDGYPWVDLEVLGTPSQLTTIESLEHVKGLVLPNMSFEVRDGTMYSLKDGTYVCINLCNLPDSASSSSINEVSYALENANKS</sequence>
<reference evidence="1 2" key="1">
    <citation type="submission" date="2024-01" db="EMBL/GenBank/DDBJ databases">
        <title>The genomes of 5 underutilized Papilionoideae crops provide insights into root nodulation and disease resistanc.</title>
        <authorList>
            <person name="Yuan L."/>
        </authorList>
    </citation>
    <scope>NUCLEOTIDE SEQUENCE [LARGE SCALE GENOMIC DNA]</scope>
    <source>
        <strain evidence="1">ZHUSHIDOU_FW_LH</strain>
        <tissue evidence="1">Leaf</tissue>
    </source>
</reference>
<dbReference type="EMBL" id="JAYWIO010000007">
    <property type="protein sequence ID" value="KAK7251162.1"/>
    <property type="molecule type" value="Genomic_DNA"/>
</dbReference>
<gene>
    <name evidence="1" type="ORF">RIF29_34115</name>
</gene>
<proteinExistence type="predicted"/>
<dbReference type="AlphaFoldDB" id="A0AAN9E9U6"/>
<keyword evidence="2" id="KW-1185">Reference proteome</keyword>
<name>A0AAN9E9U6_CROPI</name>
<accession>A0AAN9E9U6</accession>
<evidence type="ECO:0000313" key="1">
    <source>
        <dbReference type="EMBL" id="KAK7251162.1"/>
    </source>
</evidence>
<comment type="caution">
    <text evidence="1">The sequence shown here is derived from an EMBL/GenBank/DDBJ whole genome shotgun (WGS) entry which is preliminary data.</text>
</comment>